<comment type="caution">
    <text evidence="2">The sequence shown here is derived from an EMBL/GenBank/DDBJ whole genome shotgun (WGS) entry which is preliminary data.</text>
</comment>
<evidence type="ECO:0000256" key="1">
    <source>
        <dbReference type="SAM" id="MobiDB-lite"/>
    </source>
</evidence>
<dbReference type="Proteomes" id="UP001492380">
    <property type="component" value="Unassembled WGS sequence"/>
</dbReference>
<feature type="region of interest" description="Disordered" evidence="1">
    <location>
        <begin position="72"/>
        <end position="99"/>
    </location>
</feature>
<protein>
    <recommendedName>
        <fullName evidence="4">Transmembrane protein</fullName>
    </recommendedName>
</protein>
<keyword evidence="3" id="KW-1185">Reference proteome</keyword>
<evidence type="ECO:0000313" key="2">
    <source>
        <dbReference type="EMBL" id="KAK8238551.1"/>
    </source>
</evidence>
<accession>A0ABR1YU93</accession>
<organism evidence="2 3">
    <name type="scientific">Phyllosticta capitalensis</name>
    <dbReference type="NCBI Taxonomy" id="121624"/>
    <lineage>
        <taxon>Eukaryota</taxon>
        <taxon>Fungi</taxon>
        <taxon>Dikarya</taxon>
        <taxon>Ascomycota</taxon>
        <taxon>Pezizomycotina</taxon>
        <taxon>Dothideomycetes</taxon>
        <taxon>Dothideomycetes incertae sedis</taxon>
        <taxon>Botryosphaeriales</taxon>
        <taxon>Phyllostictaceae</taxon>
        <taxon>Phyllosticta</taxon>
    </lineage>
</organism>
<name>A0ABR1YU93_9PEZI</name>
<reference evidence="2 3" key="1">
    <citation type="submission" date="2024-04" db="EMBL/GenBank/DDBJ databases">
        <title>Phyllosticta paracitricarpa is synonymous to the EU quarantine fungus P. citricarpa based on phylogenomic analyses.</title>
        <authorList>
            <consortium name="Lawrence Berkeley National Laboratory"/>
            <person name="Van Ingen-Buijs V.A."/>
            <person name="Van Westerhoven A.C."/>
            <person name="Haridas S."/>
            <person name="Skiadas P."/>
            <person name="Martin F."/>
            <person name="Groenewald J.Z."/>
            <person name="Crous P.W."/>
            <person name="Seidl M.F."/>
        </authorList>
    </citation>
    <scope>NUCLEOTIDE SEQUENCE [LARGE SCALE GENOMIC DNA]</scope>
    <source>
        <strain evidence="2 3">CBS 123374</strain>
    </source>
</reference>
<proteinExistence type="predicted"/>
<evidence type="ECO:0008006" key="4">
    <source>
        <dbReference type="Google" id="ProtNLM"/>
    </source>
</evidence>
<gene>
    <name evidence="2" type="ORF">HDK90DRAFT_229682</name>
</gene>
<sequence>MRASSPRMRLVGRQGWLQKLPLRPSLSLVRFSSLRVVSLLSCFLIPPRLGSDLATPVVHSSFFFFFSPPFASTPPSRLGQASSRSDKFRARSASSSTTLQRAPVTQQLLLGPCIITRKECQMAGEPFRPSARKPHMPFSSFLDSAVTRCPA</sequence>
<dbReference type="EMBL" id="JBBWRZ010000004">
    <property type="protein sequence ID" value="KAK8238551.1"/>
    <property type="molecule type" value="Genomic_DNA"/>
</dbReference>
<evidence type="ECO:0000313" key="3">
    <source>
        <dbReference type="Proteomes" id="UP001492380"/>
    </source>
</evidence>